<evidence type="ECO:0000313" key="3">
    <source>
        <dbReference type="Proteomes" id="UP001313282"/>
    </source>
</evidence>
<comment type="caution">
    <text evidence="2">The sequence shown here is derived from an EMBL/GenBank/DDBJ whole genome shotgun (WGS) entry which is preliminary data.</text>
</comment>
<feature type="region of interest" description="Disordered" evidence="1">
    <location>
        <begin position="1"/>
        <end position="76"/>
    </location>
</feature>
<name>A0AAN8MTJ1_9PEZI</name>
<evidence type="ECO:0000256" key="1">
    <source>
        <dbReference type="SAM" id="MobiDB-lite"/>
    </source>
</evidence>
<gene>
    <name evidence="2" type="ORF">TWF718_006481</name>
</gene>
<feature type="compositionally biased region" description="Polar residues" evidence="1">
    <location>
        <begin position="35"/>
        <end position="53"/>
    </location>
</feature>
<evidence type="ECO:0000313" key="2">
    <source>
        <dbReference type="EMBL" id="KAK6348694.1"/>
    </source>
</evidence>
<protein>
    <submittedName>
        <fullName evidence="2">Uncharacterized protein</fullName>
    </submittedName>
</protein>
<dbReference type="AlphaFoldDB" id="A0AAN8MTJ1"/>
<proteinExistence type="predicted"/>
<reference evidence="2 3" key="1">
    <citation type="submission" date="2019-10" db="EMBL/GenBank/DDBJ databases">
        <authorList>
            <person name="Palmer J.M."/>
        </authorList>
    </citation>
    <scope>NUCLEOTIDE SEQUENCE [LARGE SCALE GENOMIC DNA]</scope>
    <source>
        <strain evidence="2 3">TWF718</strain>
    </source>
</reference>
<keyword evidence="3" id="KW-1185">Reference proteome</keyword>
<accession>A0AAN8MTJ1</accession>
<organism evidence="2 3">
    <name type="scientific">Orbilia javanica</name>
    <dbReference type="NCBI Taxonomy" id="47235"/>
    <lineage>
        <taxon>Eukaryota</taxon>
        <taxon>Fungi</taxon>
        <taxon>Dikarya</taxon>
        <taxon>Ascomycota</taxon>
        <taxon>Pezizomycotina</taxon>
        <taxon>Orbiliomycetes</taxon>
        <taxon>Orbiliales</taxon>
        <taxon>Orbiliaceae</taxon>
        <taxon>Orbilia</taxon>
    </lineage>
</organism>
<feature type="compositionally biased region" description="Pro residues" evidence="1">
    <location>
        <begin position="18"/>
        <end position="30"/>
    </location>
</feature>
<dbReference type="Proteomes" id="UP001313282">
    <property type="component" value="Unassembled WGS sequence"/>
</dbReference>
<dbReference type="EMBL" id="JAVHNR010000003">
    <property type="protein sequence ID" value="KAK6348694.1"/>
    <property type="molecule type" value="Genomic_DNA"/>
</dbReference>
<sequence length="264" mass="29420">MATMCTNDGLDLQSPQNKPLPPPQSPPSPPSSESTYSEDNTTKSITRNSSLRMTSRMPRAPIPPFSPSKASAATSSVPAVIPDIGDIERKQQAVEKLLDEGKVEEGSVLAREATRDLQVYQQWCLAEKVRRLKIGIAIQEDAIKLFRGRGTPQDNFIHFDELFSRAVDCEMTVDMEAHDLLLPGPQFERPTKKLRVTAQVLEAAYKDCIKGTEAAQLHRYARYYHAFCFPACLDHLVFSPAEFEGLGLRLLELEVESGEADEEE</sequence>